<dbReference type="PATRIC" id="fig|1432052.4.peg.1536"/>
<accession>A0A1E3A9T3</accession>
<evidence type="ECO:0000256" key="2">
    <source>
        <dbReference type="SAM" id="Coils"/>
    </source>
</evidence>
<dbReference type="InterPro" id="IPR007842">
    <property type="entry name" value="HEPN_dom"/>
</dbReference>
<dbReference type="Gene3D" id="1.20.120.330">
    <property type="entry name" value="Nucleotidyltransferases domain 2"/>
    <property type="match status" value="1"/>
</dbReference>
<evidence type="ECO:0000313" key="5">
    <source>
        <dbReference type="Proteomes" id="UP000094067"/>
    </source>
</evidence>
<evidence type="ECO:0000313" key="4">
    <source>
        <dbReference type="EMBL" id="ODM05478.1"/>
    </source>
</evidence>
<dbReference type="AlphaFoldDB" id="A0A1E3A9T3"/>
<comment type="caution">
    <text evidence="4">The sequence shown here is derived from an EMBL/GenBank/DDBJ whole genome shotgun (WGS) entry which is preliminary data.</text>
</comment>
<dbReference type="PANTHER" id="PTHR36565">
    <property type="entry name" value="UPF0332 PROTEIN TM_1000"/>
    <property type="match status" value="1"/>
</dbReference>
<comment type="similarity">
    <text evidence="1">Belongs to the UPF0332 family.</text>
</comment>
<dbReference type="Proteomes" id="UP000094067">
    <property type="component" value="Unassembled WGS sequence"/>
</dbReference>
<gene>
    <name evidence="4" type="ORF">BEI61_01367</name>
</gene>
<dbReference type="PANTHER" id="PTHR36565:SF1">
    <property type="entry name" value="UPF0332 PROTEIN TM_1000"/>
    <property type="match status" value="1"/>
</dbReference>
<proteinExistence type="inferred from homology"/>
<sequence length="79" mass="8967">MEGGVKELAVYRMERAREMLEAAESNLDSEQIRTSLNRSYYAVFHAMRAVNCLEGFDSSKHSGVIAFFNKTFLKEGRDG</sequence>
<name>A0A1E3A9T3_9FIRM</name>
<dbReference type="Pfam" id="PF05168">
    <property type="entry name" value="HEPN"/>
    <property type="match status" value="1"/>
</dbReference>
<feature type="domain" description="HEPN" evidence="3">
    <location>
        <begin position="11"/>
        <end position="76"/>
    </location>
</feature>
<feature type="coiled-coil region" evidence="2">
    <location>
        <begin position="6"/>
        <end position="33"/>
    </location>
</feature>
<organism evidence="4 5">
    <name type="scientific">Eisenbergiella tayi</name>
    <dbReference type="NCBI Taxonomy" id="1432052"/>
    <lineage>
        <taxon>Bacteria</taxon>
        <taxon>Bacillati</taxon>
        <taxon>Bacillota</taxon>
        <taxon>Clostridia</taxon>
        <taxon>Lachnospirales</taxon>
        <taxon>Lachnospiraceae</taxon>
        <taxon>Eisenbergiella</taxon>
    </lineage>
</organism>
<evidence type="ECO:0000256" key="1">
    <source>
        <dbReference type="ARBA" id="ARBA00038248"/>
    </source>
</evidence>
<evidence type="ECO:0000259" key="3">
    <source>
        <dbReference type="Pfam" id="PF05168"/>
    </source>
</evidence>
<dbReference type="RefSeq" id="WP_242877658.1">
    <property type="nucleotide sequence ID" value="NZ_DAWDRA010000079.1"/>
</dbReference>
<reference evidence="4 5" key="1">
    <citation type="submission" date="2016-07" db="EMBL/GenBank/DDBJ databases">
        <title>Characterization of isolates of Eisenbergiella tayi derived from blood cultures, using whole genome sequencing.</title>
        <authorList>
            <person name="Burdz T."/>
            <person name="Wiebe D."/>
            <person name="Huynh C."/>
            <person name="Bernard K."/>
        </authorList>
    </citation>
    <scope>NUCLEOTIDE SEQUENCE [LARGE SCALE GENOMIC DNA]</scope>
    <source>
        <strain evidence="4 5">NML 110608</strain>
    </source>
</reference>
<dbReference type="EMBL" id="MCGH01000002">
    <property type="protein sequence ID" value="ODM05478.1"/>
    <property type="molecule type" value="Genomic_DNA"/>
</dbReference>
<keyword evidence="2" id="KW-0175">Coiled coil</keyword>
<protein>
    <submittedName>
        <fullName evidence="4">HEPN domain protein</fullName>
    </submittedName>
</protein>
<dbReference type="InterPro" id="IPR052226">
    <property type="entry name" value="UPF0332_toxin"/>
</dbReference>